<protein>
    <submittedName>
        <fullName evidence="4">Sialic acid-binding adhesin</fullName>
    </submittedName>
</protein>
<feature type="chain" id="PRO_5002686125" evidence="2">
    <location>
        <begin position="19"/>
        <end position="649"/>
    </location>
</feature>
<proteinExistence type="predicted"/>
<keyword evidence="1" id="KW-0175">Coiled coil</keyword>
<reference evidence="4" key="1">
    <citation type="submission" date="2005-12" db="EMBL/GenBank/DDBJ databases">
        <title>Genetic analysis of the sialic acid-binding adhesin (SabA) of Helicobacter pylori in Japanese clinical isolates.</title>
        <authorList>
            <person name="Ootani K."/>
            <person name="Shao L."/>
            <person name="Takeda H."/>
            <person name="Fukui T."/>
            <person name="Mabe K."/>
            <person name="Kawata S."/>
            <person name="Fukao A."/>
        </authorList>
    </citation>
    <scope>NUCLEOTIDE SEQUENCE</scope>
    <source>
        <strain evidence="4">Y22</strain>
    </source>
</reference>
<evidence type="ECO:0000256" key="1">
    <source>
        <dbReference type="SAM" id="Coils"/>
    </source>
</evidence>
<dbReference type="PRINTS" id="PR01776">
    <property type="entry name" value="HPOMPFAMILY"/>
</dbReference>
<evidence type="ECO:0000256" key="2">
    <source>
        <dbReference type="SAM" id="SignalP"/>
    </source>
</evidence>
<feature type="coiled-coil region" evidence="1">
    <location>
        <begin position="44"/>
        <end position="74"/>
    </location>
</feature>
<dbReference type="InterPro" id="IPR040838">
    <property type="entry name" value="SabA_N_adhesion"/>
</dbReference>
<dbReference type="AlphaFoldDB" id="A5LGD3"/>
<dbReference type="EMBL" id="AB244061">
    <property type="protein sequence ID" value="BAF63686.1"/>
    <property type="molecule type" value="Genomic_DNA"/>
</dbReference>
<sequence>MKKRFLLSLSLAASLLCAEDNGFFVSAGYQIGEAVQTVKNTGELKNLNEKYEQLNQYLNQVASLRQSIQNANNISLVNSSLNDLKSFTENNYNSTTQSPIFNAVQAVITSVLGFWSLYAGNYFTFFVGNKDTKTPANVQGNPPFKTITENCSGIENCAMEQTTYDKMKKLAEELQAAQTNSATKANNLCALSGCTTTNGQNPNSTVSNALNLAQQLMDLIANTKTAMMWKNIVISGVSNVSGAITSTNYPTHYAVFNNIKAMIPILQQAVTLSQSNNTLSSKLQAQATGSQTNPEFAKDIYNLAQNQKQVISYAKDIFNLFNSIPKEQYQYLEKAYLKIPNAGQTPTNPYRQVVNLNKEVQTIQNNVSYYGNRLDSALSVAKDVYNLKSNQKEIVAAYNGAKNLSQEISQLPYNQVNTKDIVTLPYDKNAPAAGQYNYQINQVQASNLSQALAAMSNNPFKKIGMISSQSNNGALNGLGVQVGYKQFFGESKRWGLRYYGFFDYNHGYIKSSFFNSSSDIWTYGVGSDLLVNFINDSVTRKNNKLSVGLFGGIQLAGTTWLNSQYVNLTALNNPYSAKVNTSNFQFLFNLGLRTNLATANRDDSEHSAQHGIQLGIKIPTINTNYYSFLGAKLEYRRLYSVYLNYVFAY</sequence>
<organism evidence="4">
    <name type="scientific">Helicobacter pylori</name>
    <name type="common">Campylobacter pylori</name>
    <dbReference type="NCBI Taxonomy" id="210"/>
    <lineage>
        <taxon>Bacteria</taxon>
        <taxon>Pseudomonadati</taxon>
        <taxon>Campylobacterota</taxon>
        <taxon>Epsilonproteobacteria</taxon>
        <taxon>Campylobacterales</taxon>
        <taxon>Helicobacteraceae</taxon>
        <taxon>Helicobacter</taxon>
    </lineage>
</organism>
<feature type="signal peptide" evidence="2">
    <location>
        <begin position="1"/>
        <end position="18"/>
    </location>
</feature>
<feature type="domain" description="SabA N-terminal extracellular adhesion" evidence="3">
    <location>
        <begin position="45"/>
        <end position="312"/>
    </location>
</feature>
<dbReference type="Pfam" id="PF18304">
    <property type="entry name" value="SabA_adhesion"/>
    <property type="match status" value="1"/>
</dbReference>
<gene>
    <name evidence="4" type="primary">sabA</name>
</gene>
<accession>A5LGD3</accession>
<dbReference type="InterPro" id="IPR002718">
    <property type="entry name" value="OMP_Helicobacter"/>
</dbReference>
<keyword evidence="2" id="KW-0732">Signal</keyword>
<dbReference type="Pfam" id="PF01856">
    <property type="entry name" value="HP_OMP"/>
    <property type="match status" value="1"/>
</dbReference>
<evidence type="ECO:0000259" key="3">
    <source>
        <dbReference type="Pfam" id="PF18304"/>
    </source>
</evidence>
<name>A5LGD3_HELPX</name>
<evidence type="ECO:0000313" key="4">
    <source>
        <dbReference type="EMBL" id="BAF63686.1"/>
    </source>
</evidence>